<feature type="signal peptide" evidence="1">
    <location>
        <begin position="1"/>
        <end position="23"/>
    </location>
</feature>
<dbReference type="Pfam" id="PF14064">
    <property type="entry name" value="HmuY"/>
    <property type="match status" value="1"/>
</dbReference>
<proteinExistence type="predicted"/>
<gene>
    <name evidence="2" type="ORF">GCM10011518_17570</name>
</gene>
<keyword evidence="1" id="KW-0732">Signal</keyword>
<dbReference type="CDD" id="cd12105">
    <property type="entry name" value="HmuY"/>
    <property type="match status" value="1"/>
</dbReference>
<accession>A0ABQ1U429</accession>
<name>A0ABQ1U429_9FLAO</name>
<comment type="caution">
    <text evidence="2">The sequence shown here is derived from an EMBL/GenBank/DDBJ whole genome shotgun (WGS) entry which is preliminary data.</text>
</comment>
<dbReference type="InterPro" id="IPR025921">
    <property type="entry name" value="HmuY"/>
</dbReference>
<evidence type="ECO:0000256" key="1">
    <source>
        <dbReference type="SAM" id="SignalP"/>
    </source>
</evidence>
<reference evidence="3" key="1">
    <citation type="journal article" date="2019" name="Int. J. Syst. Evol. Microbiol.">
        <title>The Global Catalogue of Microorganisms (GCM) 10K type strain sequencing project: providing services to taxonomists for standard genome sequencing and annotation.</title>
        <authorList>
            <consortium name="The Broad Institute Genomics Platform"/>
            <consortium name="The Broad Institute Genome Sequencing Center for Infectious Disease"/>
            <person name="Wu L."/>
            <person name="Ma J."/>
        </authorList>
    </citation>
    <scope>NUCLEOTIDE SEQUENCE [LARGE SCALE GENOMIC DNA]</scope>
    <source>
        <strain evidence="3">CGMCC 1.16060</strain>
    </source>
</reference>
<evidence type="ECO:0000313" key="2">
    <source>
        <dbReference type="EMBL" id="GGF08850.1"/>
    </source>
</evidence>
<evidence type="ECO:0000313" key="3">
    <source>
        <dbReference type="Proteomes" id="UP000655016"/>
    </source>
</evidence>
<organism evidence="2 3">
    <name type="scientific">Flavobacterium limi</name>
    <dbReference type="NCBI Taxonomy" id="2045105"/>
    <lineage>
        <taxon>Bacteria</taxon>
        <taxon>Pseudomonadati</taxon>
        <taxon>Bacteroidota</taxon>
        <taxon>Flavobacteriia</taxon>
        <taxon>Flavobacteriales</taxon>
        <taxon>Flavobacteriaceae</taxon>
        <taxon>Flavobacterium</taxon>
    </lineage>
</organism>
<feature type="chain" id="PRO_5046807975" description="HmuY protein" evidence="1">
    <location>
        <begin position="24"/>
        <end position="212"/>
    </location>
</feature>
<dbReference type="PROSITE" id="PS51257">
    <property type="entry name" value="PROKAR_LIPOPROTEIN"/>
    <property type="match status" value="1"/>
</dbReference>
<dbReference type="Proteomes" id="UP000655016">
    <property type="component" value="Unassembled WGS sequence"/>
</dbReference>
<protein>
    <recommendedName>
        <fullName evidence="4">HmuY protein</fullName>
    </recommendedName>
</protein>
<sequence length="212" mass="22518">MKTLFLKLSLLALFIFTASCSSDDDKNTTPPAVVTTKVSNLPAPQTGGGQAGPASGQFTKFSFSENKIVTTDKWDIAFRGTVIIVNGGTKYNAADTGEPARTGSGSVSIVSGAFASVTAFPAASTFAQDAASVYAFPASGANAWYDYNGQTHVISAKAGKVFVVKTHDGKYAKFEILSYYKDAPVTPDPLKTEDTRFYTFNFAYQANSTTTF</sequence>
<dbReference type="RefSeq" id="WP_163393878.1">
    <property type="nucleotide sequence ID" value="NZ_BMKP01000003.1"/>
</dbReference>
<keyword evidence="3" id="KW-1185">Reference proteome</keyword>
<dbReference type="EMBL" id="BMKP01000003">
    <property type="protein sequence ID" value="GGF08850.1"/>
    <property type="molecule type" value="Genomic_DNA"/>
</dbReference>
<evidence type="ECO:0008006" key="4">
    <source>
        <dbReference type="Google" id="ProtNLM"/>
    </source>
</evidence>